<dbReference type="InterPro" id="IPR051785">
    <property type="entry name" value="MMCE/EMCE_epimerase"/>
</dbReference>
<name>A0A5B1CQ49_9BACT</name>
<comment type="similarity">
    <text evidence="1">Belongs to the methylmalonyl-CoA epimerase family.</text>
</comment>
<dbReference type="CDD" id="cd07249">
    <property type="entry name" value="MMCE"/>
    <property type="match status" value="1"/>
</dbReference>
<keyword evidence="2" id="KW-0479">Metal-binding</keyword>
<dbReference type="EMBL" id="VRLW01000001">
    <property type="protein sequence ID" value="KAA1262361.1"/>
    <property type="molecule type" value="Genomic_DNA"/>
</dbReference>
<dbReference type="NCBIfam" id="TIGR03081">
    <property type="entry name" value="metmalonyl_epim"/>
    <property type="match status" value="1"/>
</dbReference>
<evidence type="ECO:0000313" key="5">
    <source>
        <dbReference type="Proteomes" id="UP000322699"/>
    </source>
</evidence>
<protein>
    <submittedName>
        <fullName evidence="4">Glyoxalase/Bleomycin resistance protein/Dioxygenase superfamily protein</fullName>
    </submittedName>
</protein>
<dbReference type="AlphaFoldDB" id="A0A5B1CQ49"/>
<sequence length="136" mass="15203">MKPVKSLNHIGIAVRSLDDQQAFYAQTLGAEFEGVEDVPSQKVKVAFYKLNDVRLELLEPTDPESPIAKFIEKRGEGLHHMAFTVDSLQDRIDELKSEGLRMIDETPRPGAHHMQIAFIHPKSSGGVLTELCQPPE</sequence>
<reference evidence="4 5" key="1">
    <citation type="submission" date="2019-08" db="EMBL/GenBank/DDBJ databases">
        <title>Deep-cultivation of Planctomycetes and their phenomic and genomic characterization uncovers novel biology.</title>
        <authorList>
            <person name="Wiegand S."/>
            <person name="Jogler M."/>
            <person name="Boedeker C."/>
            <person name="Pinto D."/>
            <person name="Vollmers J."/>
            <person name="Rivas-Marin E."/>
            <person name="Kohn T."/>
            <person name="Peeters S.H."/>
            <person name="Heuer A."/>
            <person name="Rast P."/>
            <person name="Oberbeckmann S."/>
            <person name="Bunk B."/>
            <person name="Jeske O."/>
            <person name="Meyerdierks A."/>
            <person name="Storesund J.E."/>
            <person name="Kallscheuer N."/>
            <person name="Luecker S."/>
            <person name="Lage O.M."/>
            <person name="Pohl T."/>
            <person name="Merkel B.J."/>
            <person name="Hornburger P."/>
            <person name="Mueller R.-W."/>
            <person name="Bruemmer F."/>
            <person name="Labrenz M."/>
            <person name="Spormann A.M."/>
            <person name="Op Den Camp H."/>
            <person name="Overmann J."/>
            <person name="Amann R."/>
            <person name="Jetten M.S.M."/>
            <person name="Mascher T."/>
            <person name="Medema M.H."/>
            <person name="Devos D.P."/>
            <person name="Kaster A.-K."/>
            <person name="Ovreas L."/>
            <person name="Rohde M."/>
            <person name="Galperin M.Y."/>
            <person name="Jogler C."/>
        </authorList>
    </citation>
    <scope>NUCLEOTIDE SEQUENCE [LARGE SCALE GENOMIC DNA]</scope>
    <source>
        <strain evidence="4 5">LF1</strain>
    </source>
</reference>
<evidence type="ECO:0000259" key="3">
    <source>
        <dbReference type="PROSITE" id="PS51819"/>
    </source>
</evidence>
<comment type="caution">
    <text evidence="4">The sequence shown here is derived from an EMBL/GenBank/DDBJ whole genome shotgun (WGS) entry which is preliminary data.</text>
</comment>
<keyword evidence="4" id="KW-0223">Dioxygenase</keyword>
<evidence type="ECO:0000256" key="1">
    <source>
        <dbReference type="ARBA" id="ARBA00009308"/>
    </source>
</evidence>
<dbReference type="PANTHER" id="PTHR43048">
    <property type="entry name" value="METHYLMALONYL-COA EPIMERASE"/>
    <property type="match status" value="1"/>
</dbReference>
<dbReference type="Proteomes" id="UP000322699">
    <property type="component" value="Unassembled WGS sequence"/>
</dbReference>
<dbReference type="GO" id="GO:0046491">
    <property type="term" value="P:L-methylmalonyl-CoA metabolic process"/>
    <property type="evidence" value="ECO:0007669"/>
    <property type="project" value="TreeGrafter"/>
</dbReference>
<accession>A0A5B1CQ49</accession>
<dbReference type="GO" id="GO:0051213">
    <property type="term" value="F:dioxygenase activity"/>
    <property type="evidence" value="ECO:0007669"/>
    <property type="project" value="UniProtKB-KW"/>
</dbReference>
<dbReference type="PANTHER" id="PTHR43048:SF3">
    <property type="entry name" value="METHYLMALONYL-COA EPIMERASE, MITOCHONDRIAL"/>
    <property type="match status" value="1"/>
</dbReference>
<keyword evidence="4" id="KW-0560">Oxidoreductase</keyword>
<dbReference type="InterPro" id="IPR037523">
    <property type="entry name" value="VOC_core"/>
</dbReference>
<evidence type="ECO:0000256" key="2">
    <source>
        <dbReference type="ARBA" id="ARBA00022723"/>
    </source>
</evidence>
<dbReference type="PROSITE" id="PS51819">
    <property type="entry name" value="VOC"/>
    <property type="match status" value="1"/>
</dbReference>
<dbReference type="InterPro" id="IPR029068">
    <property type="entry name" value="Glyas_Bleomycin-R_OHBP_Dase"/>
</dbReference>
<keyword evidence="5" id="KW-1185">Reference proteome</keyword>
<dbReference type="SUPFAM" id="SSF54593">
    <property type="entry name" value="Glyoxalase/Bleomycin resistance protein/Dihydroxybiphenyl dioxygenase"/>
    <property type="match status" value="1"/>
</dbReference>
<feature type="domain" description="VOC" evidence="3">
    <location>
        <begin position="6"/>
        <end position="134"/>
    </location>
</feature>
<dbReference type="GO" id="GO:0046872">
    <property type="term" value="F:metal ion binding"/>
    <property type="evidence" value="ECO:0007669"/>
    <property type="project" value="UniProtKB-KW"/>
</dbReference>
<evidence type="ECO:0000313" key="4">
    <source>
        <dbReference type="EMBL" id="KAA1262361.1"/>
    </source>
</evidence>
<dbReference type="GO" id="GO:0004493">
    <property type="term" value="F:methylmalonyl-CoA epimerase activity"/>
    <property type="evidence" value="ECO:0007669"/>
    <property type="project" value="TreeGrafter"/>
</dbReference>
<dbReference type="Gene3D" id="3.10.180.10">
    <property type="entry name" value="2,3-Dihydroxybiphenyl 1,2-Dioxygenase, domain 1"/>
    <property type="match status" value="1"/>
</dbReference>
<proteinExistence type="inferred from homology"/>
<organism evidence="4 5">
    <name type="scientific">Rubripirellula obstinata</name>
    <dbReference type="NCBI Taxonomy" id="406547"/>
    <lineage>
        <taxon>Bacteria</taxon>
        <taxon>Pseudomonadati</taxon>
        <taxon>Planctomycetota</taxon>
        <taxon>Planctomycetia</taxon>
        <taxon>Pirellulales</taxon>
        <taxon>Pirellulaceae</taxon>
        <taxon>Rubripirellula</taxon>
    </lineage>
</organism>
<dbReference type="Pfam" id="PF13669">
    <property type="entry name" value="Glyoxalase_4"/>
    <property type="match status" value="1"/>
</dbReference>
<gene>
    <name evidence="4" type="ORF">LF1_49250</name>
</gene>
<dbReference type="InterPro" id="IPR017515">
    <property type="entry name" value="MeMalonyl-CoA_epimerase"/>
</dbReference>
<dbReference type="RefSeq" id="WP_068260727.1">
    <property type="nucleotide sequence ID" value="NZ_LWSK01000018.1"/>
</dbReference>
<dbReference type="OrthoDB" id="9788468at2"/>